<accession>A0A6J4HP05</accession>
<feature type="compositionally biased region" description="Basic residues" evidence="1">
    <location>
        <begin position="32"/>
        <end position="41"/>
    </location>
</feature>
<reference evidence="2" key="1">
    <citation type="submission" date="2020-02" db="EMBL/GenBank/DDBJ databases">
        <authorList>
            <person name="Meier V. D."/>
        </authorList>
    </citation>
    <scope>NUCLEOTIDE SEQUENCE</scope>
    <source>
        <strain evidence="2">AVDCRST_MAG08</strain>
    </source>
</reference>
<feature type="non-terminal residue" evidence="2">
    <location>
        <position position="1"/>
    </location>
</feature>
<feature type="compositionally biased region" description="Basic and acidic residues" evidence="1">
    <location>
        <begin position="7"/>
        <end position="31"/>
    </location>
</feature>
<gene>
    <name evidence="2" type="ORF">AVDCRST_MAG08-1018</name>
</gene>
<dbReference type="AlphaFoldDB" id="A0A6J4HP05"/>
<dbReference type="EMBL" id="CADCTG010000109">
    <property type="protein sequence ID" value="CAA9229437.1"/>
    <property type="molecule type" value="Genomic_DNA"/>
</dbReference>
<organism evidence="2">
    <name type="scientific">uncultured Acetobacteraceae bacterium</name>
    <dbReference type="NCBI Taxonomy" id="169975"/>
    <lineage>
        <taxon>Bacteria</taxon>
        <taxon>Pseudomonadati</taxon>
        <taxon>Pseudomonadota</taxon>
        <taxon>Alphaproteobacteria</taxon>
        <taxon>Acetobacterales</taxon>
        <taxon>Acetobacteraceae</taxon>
        <taxon>environmental samples</taxon>
    </lineage>
</organism>
<protein>
    <submittedName>
        <fullName evidence="2">Transamidase GatB domain protein</fullName>
    </submittedName>
</protein>
<feature type="compositionally biased region" description="Basic residues" evidence="1">
    <location>
        <begin position="101"/>
        <end position="119"/>
    </location>
</feature>
<proteinExistence type="predicted"/>
<name>A0A6J4HP05_9PROT</name>
<evidence type="ECO:0000256" key="1">
    <source>
        <dbReference type="SAM" id="MobiDB-lite"/>
    </source>
</evidence>
<evidence type="ECO:0000313" key="2">
    <source>
        <dbReference type="EMBL" id="CAA9229437.1"/>
    </source>
</evidence>
<feature type="compositionally biased region" description="Basic residues" evidence="1">
    <location>
        <begin position="127"/>
        <end position="140"/>
    </location>
</feature>
<feature type="compositionally biased region" description="Basic and acidic residues" evidence="1">
    <location>
        <begin position="141"/>
        <end position="153"/>
    </location>
</feature>
<feature type="non-terminal residue" evidence="2">
    <location>
        <position position="153"/>
    </location>
</feature>
<feature type="compositionally biased region" description="Basic and acidic residues" evidence="1">
    <location>
        <begin position="50"/>
        <end position="69"/>
    </location>
</feature>
<feature type="region of interest" description="Disordered" evidence="1">
    <location>
        <begin position="1"/>
        <end position="153"/>
    </location>
</feature>
<sequence>GPAQPLHRGDEGRHEGRRRAPDLHRPHDHGQAQRHGHRLPPLRRGQGAGRADRLHAPRHGQEPPRERRPLPQGQPPGVGGQGRSGDRGHRGLPAPADGRGRHGRRGPRSGGRNRGRQRQGHGQGHGRAPRPPRGHARHGQGRPDGESGARRRL</sequence>